<dbReference type="SUPFAM" id="SSF56563">
    <property type="entry name" value="Major capsid protein gp5"/>
    <property type="match status" value="1"/>
</dbReference>
<feature type="domain" description="Phage capsid-like C-terminal" evidence="2">
    <location>
        <begin position="109"/>
        <end position="380"/>
    </location>
</feature>
<dbReference type="RefSeq" id="WP_139688984.1">
    <property type="nucleotide sequence ID" value="NZ_CP040882.1"/>
</dbReference>
<name>A0ABX5VHJ1_9BURK</name>
<organism evidence="3 4">
    <name type="scientific">Sutterella faecalis</name>
    <dbReference type="NCBI Taxonomy" id="2584944"/>
    <lineage>
        <taxon>Bacteria</taxon>
        <taxon>Pseudomonadati</taxon>
        <taxon>Pseudomonadota</taxon>
        <taxon>Betaproteobacteria</taxon>
        <taxon>Burkholderiales</taxon>
        <taxon>Sutterellaceae</taxon>
        <taxon>Sutterella</taxon>
    </lineage>
</organism>
<comment type="subcellular location">
    <subcellularLocation>
        <location evidence="1">Virion</location>
    </subcellularLocation>
</comment>
<dbReference type="Pfam" id="PF05065">
    <property type="entry name" value="Phage_capsid"/>
    <property type="match status" value="1"/>
</dbReference>
<accession>A0ABX5VHJ1</accession>
<dbReference type="Gene3D" id="3.30.2320.10">
    <property type="entry name" value="hypothetical protein PF0899 domain"/>
    <property type="match status" value="1"/>
</dbReference>
<evidence type="ECO:0000256" key="1">
    <source>
        <dbReference type="ARBA" id="ARBA00004328"/>
    </source>
</evidence>
<reference evidence="4" key="1">
    <citation type="submission" date="2019-06" db="EMBL/GenBank/DDBJ databases">
        <authorList>
            <person name="Oh B.S."/>
        </authorList>
    </citation>
    <scope>NUCLEOTIDE SEQUENCE [LARGE SCALE GENOMIC DNA]</scope>
    <source>
        <strain evidence="4">KGMB03119</strain>
    </source>
</reference>
<evidence type="ECO:0000313" key="4">
    <source>
        <dbReference type="Proteomes" id="UP000308889"/>
    </source>
</evidence>
<dbReference type="Proteomes" id="UP000308889">
    <property type="component" value="Chromosome"/>
</dbReference>
<dbReference type="EMBL" id="CP040882">
    <property type="protein sequence ID" value="QDA55576.1"/>
    <property type="molecule type" value="Genomic_DNA"/>
</dbReference>
<gene>
    <name evidence="3" type="ORF">FG381_11900</name>
</gene>
<dbReference type="NCBIfam" id="TIGR01554">
    <property type="entry name" value="major_cap_HK97"/>
    <property type="match status" value="1"/>
</dbReference>
<proteinExistence type="predicted"/>
<sequence length="393" mass="42495">MEFKEVLDALDKIEGKMSETAASNKERLDELGEQQRKFANQLLDLQQKGVKVQGEKTEAKSAGDQFIAADGFKAFAAGSTQKTRVELSETFAKSEPTVLNPITTPTGGIIQAYRRPGIMPGAFRPLTIEGLFPSLPISTNSFEYVKERDDGFANGAAFVAEAAQKPFGSTSFETVTGTVKTIAHLARVSKQLMADGPALVAYINQRLVYGVDLVVEDQLISGDGTNQNLTGIFTTGNFTPHGATTADLPAKNATLFDLILFAKTKVEKAFFRPNIILLNPVNWSQMLMEKNASGDYYLGHPASVAPKTLWGLPIWTTPAIPQGKFMVGDFTQAATLWTRQGMTVELFEQDVDNVQKNLVTIRAERRLGFGIERVSALVGGDLALPAAAGATGK</sequence>
<dbReference type="InterPro" id="IPR024455">
    <property type="entry name" value="Phage_capsid"/>
</dbReference>
<keyword evidence="4" id="KW-1185">Reference proteome</keyword>
<evidence type="ECO:0000259" key="2">
    <source>
        <dbReference type="Pfam" id="PF05065"/>
    </source>
</evidence>
<protein>
    <submittedName>
        <fullName evidence="3">Phage major capsid protein</fullName>
    </submittedName>
</protein>
<evidence type="ECO:0000313" key="3">
    <source>
        <dbReference type="EMBL" id="QDA55576.1"/>
    </source>
</evidence>
<dbReference type="Gene3D" id="3.30.2400.10">
    <property type="entry name" value="Major capsid protein gp5"/>
    <property type="match status" value="1"/>
</dbReference>
<dbReference type="InterPro" id="IPR054612">
    <property type="entry name" value="Phage_capsid-like_C"/>
</dbReference>